<proteinExistence type="predicted"/>
<dbReference type="AlphaFoldDB" id="A0AAP0P0H5"/>
<organism evidence="1 2">
    <name type="scientific">Stephania cephalantha</name>
    <dbReference type="NCBI Taxonomy" id="152367"/>
    <lineage>
        <taxon>Eukaryota</taxon>
        <taxon>Viridiplantae</taxon>
        <taxon>Streptophyta</taxon>
        <taxon>Embryophyta</taxon>
        <taxon>Tracheophyta</taxon>
        <taxon>Spermatophyta</taxon>
        <taxon>Magnoliopsida</taxon>
        <taxon>Ranunculales</taxon>
        <taxon>Menispermaceae</taxon>
        <taxon>Menispermoideae</taxon>
        <taxon>Cissampelideae</taxon>
        <taxon>Stephania</taxon>
    </lineage>
</organism>
<accession>A0AAP0P0H5</accession>
<evidence type="ECO:0000313" key="1">
    <source>
        <dbReference type="EMBL" id="KAK9125529.1"/>
    </source>
</evidence>
<name>A0AAP0P0H5_9MAGN</name>
<reference evidence="1 2" key="1">
    <citation type="submission" date="2024-01" db="EMBL/GenBank/DDBJ databases">
        <title>Genome assemblies of Stephania.</title>
        <authorList>
            <person name="Yang L."/>
        </authorList>
    </citation>
    <scope>NUCLEOTIDE SEQUENCE [LARGE SCALE GENOMIC DNA]</scope>
    <source>
        <strain evidence="1">JXDWG</strain>
        <tissue evidence="1">Leaf</tissue>
    </source>
</reference>
<keyword evidence="2" id="KW-1185">Reference proteome</keyword>
<dbReference type="Proteomes" id="UP001419268">
    <property type="component" value="Unassembled WGS sequence"/>
</dbReference>
<sequence>MFLSYCMVFGMSLMSSPIWRLMLGVLSHPFALFSFVSVLLARITKMACE</sequence>
<protein>
    <submittedName>
        <fullName evidence="1">Uncharacterized protein</fullName>
    </submittedName>
</protein>
<gene>
    <name evidence="1" type="ORF">Scep_014375</name>
</gene>
<dbReference type="EMBL" id="JBBNAG010000006">
    <property type="protein sequence ID" value="KAK9125529.1"/>
    <property type="molecule type" value="Genomic_DNA"/>
</dbReference>
<comment type="caution">
    <text evidence="1">The sequence shown here is derived from an EMBL/GenBank/DDBJ whole genome shotgun (WGS) entry which is preliminary data.</text>
</comment>
<evidence type="ECO:0000313" key="2">
    <source>
        <dbReference type="Proteomes" id="UP001419268"/>
    </source>
</evidence>